<dbReference type="AlphaFoldDB" id="A0A2T3Z2V0"/>
<evidence type="ECO:0000313" key="3">
    <source>
        <dbReference type="Proteomes" id="UP000240493"/>
    </source>
</evidence>
<organism evidence="2 3">
    <name type="scientific">Trichoderma asperellum (strain ATCC 204424 / CBS 433.97 / NBRC 101777)</name>
    <dbReference type="NCBI Taxonomy" id="1042311"/>
    <lineage>
        <taxon>Eukaryota</taxon>
        <taxon>Fungi</taxon>
        <taxon>Dikarya</taxon>
        <taxon>Ascomycota</taxon>
        <taxon>Pezizomycotina</taxon>
        <taxon>Sordariomycetes</taxon>
        <taxon>Hypocreomycetidae</taxon>
        <taxon>Hypocreales</taxon>
        <taxon>Hypocreaceae</taxon>
        <taxon>Trichoderma</taxon>
    </lineage>
</organism>
<keyword evidence="1" id="KW-0812">Transmembrane</keyword>
<protein>
    <submittedName>
        <fullName evidence="2">Uncharacterized protein</fullName>
    </submittedName>
</protein>
<feature type="transmembrane region" description="Helical" evidence="1">
    <location>
        <begin position="77"/>
        <end position="99"/>
    </location>
</feature>
<gene>
    <name evidence="2" type="ORF">M441DRAFT_433105</name>
</gene>
<accession>A0A2T3Z2V0</accession>
<keyword evidence="1" id="KW-1133">Transmembrane helix</keyword>
<evidence type="ECO:0000256" key="1">
    <source>
        <dbReference type="SAM" id="Phobius"/>
    </source>
</evidence>
<dbReference type="EMBL" id="KZ679264">
    <property type="protein sequence ID" value="PTB39122.1"/>
    <property type="molecule type" value="Genomic_DNA"/>
</dbReference>
<dbReference type="Proteomes" id="UP000240493">
    <property type="component" value="Unassembled WGS sequence"/>
</dbReference>
<evidence type="ECO:0000313" key="2">
    <source>
        <dbReference type="EMBL" id="PTB39122.1"/>
    </source>
</evidence>
<reference evidence="2 3" key="1">
    <citation type="submission" date="2016-07" db="EMBL/GenBank/DDBJ databases">
        <title>Multiple horizontal gene transfer events from other fungi enriched the ability of initially mycotrophic Trichoderma (Ascomycota) to feed on dead plant biomass.</title>
        <authorList>
            <consortium name="DOE Joint Genome Institute"/>
            <person name="Aerts A."/>
            <person name="Atanasova L."/>
            <person name="Chenthamara K."/>
            <person name="Zhang J."/>
            <person name="Grujic M."/>
            <person name="Henrissat B."/>
            <person name="Kuo A."/>
            <person name="Salamov A."/>
            <person name="Lipzen A."/>
            <person name="Labutti K."/>
            <person name="Barry K."/>
            <person name="Miao Y."/>
            <person name="Rahimi M.J."/>
            <person name="Shen Q."/>
            <person name="Grigoriev I.V."/>
            <person name="Kubicek C.P."/>
            <person name="Druzhinina I.S."/>
        </authorList>
    </citation>
    <scope>NUCLEOTIDE SEQUENCE [LARGE SCALE GENOMIC DNA]</scope>
    <source>
        <strain evidence="2 3">CBS 433.97</strain>
    </source>
</reference>
<sequence>MNCGVLRSSFFQFIQAQAQPPLSGRKPRKYTCCLGAKKELQHGWPTKKEQNPPLVADNRNHDAVDGRYGRHQVAGTLPLFCLLWQACVLALFFFFFFFFPSPRLTWNNIPRKTAWIIKRKKKKKNGTRPGCTKSWPNACVHVTVEQNSSAVGDSFLLASSWLLPID</sequence>
<name>A0A2T3Z2V0_TRIA4</name>
<proteinExistence type="predicted"/>
<keyword evidence="3" id="KW-1185">Reference proteome</keyword>
<keyword evidence="1" id="KW-0472">Membrane</keyword>